<protein>
    <submittedName>
        <fullName evidence="2">Helix-turn-helix transcriptional regulator</fullName>
    </submittedName>
</protein>
<sequence>MEEFKRQIYYTSTLNTLTYLAFGNAELVKQISVKEYIQTLTSVLKISRADLSRKLNIPKNTLHGWYHETNRIPLPVLLDICYSAHQKLVFTPKFNPKDHNRQCLSTSKIQTRLQASLSQCPPPSLRALASELRIDRRLLSRKFPELARQIALRFQIYVTEKRKERLSRLALDIKRAIVAVRSDGKSPTQRNVEEYLRKPGLLREKCLKEIWSKERAIVPRFGSGGKKKF</sequence>
<dbReference type="InterPro" id="IPR001387">
    <property type="entry name" value="Cro/C1-type_HTH"/>
</dbReference>
<proteinExistence type="predicted"/>
<dbReference type="EMBL" id="CP104067">
    <property type="protein sequence ID" value="WAH40717.1"/>
    <property type="molecule type" value="Genomic_DNA"/>
</dbReference>
<keyword evidence="3" id="KW-1185">Reference proteome</keyword>
<accession>A0ABY6ZDY2</accession>
<reference evidence="2" key="1">
    <citation type="submission" date="2022-08" db="EMBL/GenBank/DDBJ databases">
        <title>Alicyclobacillus fastidiosus DSM 17978, complete genome.</title>
        <authorList>
            <person name="Wang Q."/>
            <person name="Cai R."/>
            <person name="Wang Z."/>
        </authorList>
    </citation>
    <scope>NUCLEOTIDE SEQUENCE</scope>
    <source>
        <strain evidence="2">DSM 17978</strain>
    </source>
</reference>
<dbReference type="RefSeq" id="WP_268004613.1">
    <property type="nucleotide sequence ID" value="NZ_CP104067.1"/>
</dbReference>
<dbReference type="Proteomes" id="UP001164761">
    <property type="component" value="Chromosome"/>
</dbReference>
<evidence type="ECO:0000313" key="2">
    <source>
        <dbReference type="EMBL" id="WAH40717.1"/>
    </source>
</evidence>
<name>A0ABY6ZDY2_9BACL</name>
<organism evidence="2 3">
    <name type="scientific">Alicyclobacillus fastidiosus</name>
    <dbReference type="NCBI Taxonomy" id="392011"/>
    <lineage>
        <taxon>Bacteria</taxon>
        <taxon>Bacillati</taxon>
        <taxon>Bacillota</taxon>
        <taxon>Bacilli</taxon>
        <taxon>Bacillales</taxon>
        <taxon>Alicyclobacillaceae</taxon>
        <taxon>Alicyclobacillus</taxon>
    </lineage>
</organism>
<feature type="domain" description="HTH cro/C1-type" evidence="1">
    <location>
        <begin position="45"/>
        <end position="81"/>
    </location>
</feature>
<dbReference type="Pfam" id="PF13443">
    <property type="entry name" value="HTH_26"/>
    <property type="match status" value="1"/>
</dbReference>
<evidence type="ECO:0000313" key="3">
    <source>
        <dbReference type="Proteomes" id="UP001164761"/>
    </source>
</evidence>
<gene>
    <name evidence="2" type="ORF">NZD89_20810</name>
</gene>
<evidence type="ECO:0000259" key="1">
    <source>
        <dbReference type="Pfam" id="PF13443"/>
    </source>
</evidence>